<comment type="caution">
    <text evidence="1">The sequence shown here is derived from an EMBL/GenBank/DDBJ whole genome shotgun (WGS) entry which is preliminary data.</text>
</comment>
<evidence type="ECO:0000313" key="1">
    <source>
        <dbReference type="EMBL" id="KAJ1083641.1"/>
    </source>
</evidence>
<gene>
    <name evidence="1" type="ORF">NDU88_003796</name>
</gene>
<feature type="non-terminal residue" evidence="1">
    <location>
        <position position="1"/>
    </location>
</feature>
<reference evidence="1" key="1">
    <citation type="journal article" date="2022" name="bioRxiv">
        <title>Sequencing and chromosome-scale assembly of the giantPleurodeles waltlgenome.</title>
        <authorList>
            <person name="Brown T."/>
            <person name="Elewa A."/>
            <person name="Iarovenko S."/>
            <person name="Subramanian E."/>
            <person name="Araus A.J."/>
            <person name="Petzold A."/>
            <person name="Susuki M."/>
            <person name="Suzuki K.-i.T."/>
            <person name="Hayashi T."/>
            <person name="Toyoda A."/>
            <person name="Oliveira C."/>
            <person name="Osipova E."/>
            <person name="Leigh N.D."/>
            <person name="Simon A."/>
            <person name="Yun M.H."/>
        </authorList>
    </citation>
    <scope>NUCLEOTIDE SEQUENCE</scope>
    <source>
        <strain evidence="1">20211129_DDA</strain>
        <tissue evidence="1">Liver</tissue>
    </source>
</reference>
<proteinExistence type="predicted"/>
<accession>A0AAV7KW05</accession>
<sequence>SICYVTNHPLLINGFVQTTGEQVMCMCNITSIIDISTHILYRPTKFTTTTLQTQMQAQLEWNIPLVVKLP</sequence>
<name>A0AAV7KW05_PLEWA</name>
<evidence type="ECO:0000313" key="2">
    <source>
        <dbReference type="Proteomes" id="UP001066276"/>
    </source>
</evidence>
<feature type="non-terminal residue" evidence="1">
    <location>
        <position position="70"/>
    </location>
</feature>
<dbReference type="Proteomes" id="UP001066276">
    <property type="component" value="Chromosome 12"/>
</dbReference>
<keyword evidence="2" id="KW-1185">Reference proteome</keyword>
<dbReference type="EMBL" id="JANPWB010000016">
    <property type="protein sequence ID" value="KAJ1083641.1"/>
    <property type="molecule type" value="Genomic_DNA"/>
</dbReference>
<organism evidence="1 2">
    <name type="scientific">Pleurodeles waltl</name>
    <name type="common">Iberian ribbed newt</name>
    <dbReference type="NCBI Taxonomy" id="8319"/>
    <lineage>
        <taxon>Eukaryota</taxon>
        <taxon>Metazoa</taxon>
        <taxon>Chordata</taxon>
        <taxon>Craniata</taxon>
        <taxon>Vertebrata</taxon>
        <taxon>Euteleostomi</taxon>
        <taxon>Amphibia</taxon>
        <taxon>Batrachia</taxon>
        <taxon>Caudata</taxon>
        <taxon>Salamandroidea</taxon>
        <taxon>Salamandridae</taxon>
        <taxon>Pleurodelinae</taxon>
        <taxon>Pleurodeles</taxon>
    </lineage>
</organism>
<dbReference type="AlphaFoldDB" id="A0AAV7KW05"/>
<protein>
    <submittedName>
        <fullName evidence="1">Uncharacterized protein</fullName>
    </submittedName>
</protein>